<feature type="domain" description="Hydantoinase/oxoprolinase N-terminal" evidence="4">
    <location>
        <begin position="8"/>
        <end position="185"/>
    </location>
</feature>
<dbReference type="Proteomes" id="UP000095347">
    <property type="component" value="Unassembled WGS sequence"/>
</dbReference>
<evidence type="ECO:0000259" key="2">
    <source>
        <dbReference type="Pfam" id="PF01968"/>
    </source>
</evidence>
<dbReference type="RefSeq" id="WP_069957532.1">
    <property type="nucleotide sequence ID" value="NZ_MCGG01000019.1"/>
</dbReference>
<evidence type="ECO:0000313" key="6">
    <source>
        <dbReference type="Proteomes" id="UP000095347"/>
    </source>
</evidence>
<reference evidence="6" key="1">
    <citation type="submission" date="2016-07" db="EMBL/GenBank/DDBJ databases">
        <authorList>
            <person name="Florea S."/>
            <person name="Webb J.S."/>
            <person name="Jaromczyk J."/>
            <person name="Schardl C.L."/>
        </authorList>
    </citation>
    <scope>NUCLEOTIDE SEQUENCE [LARGE SCALE GENOMIC DNA]</scope>
    <source>
        <strain evidence="6">MV-1</strain>
    </source>
</reference>
<evidence type="ECO:0000313" key="5">
    <source>
        <dbReference type="EMBL" id="OEJ67825.1"/>
    </source>
</evidence>
<sequence length="1203" mass="128492">MNQETGWKFWVDRGGTFTDVVAGQPDGSISTLKLLSENPEHYEDAAVEGVRRLMGVAPGLPIPSADIEHIKMGTTVATNALLERKGERTALVITQGFGDALRIGYQNRPRLFDLNIQLPDLMYERVLEARERVTALGEVICPLDEQALQSDLQMAFDAGIRALAIVFMHGYRYTDHERRAAQMAGAVGFTQISVSHDVSPLMKLVSRGDTTVVDAYLSPILRRYIDRVHGELSDTRLMFMQSNGGLTDADLFQGKDSILSGPAGGVVGMAQTARQAGFDKVIGFDMGGTSTDVSHFDGAFERVFETQVAGVRMRAPMLHIHTVAAGGGSILHFDGARFRVGPDSAGANPGPACYRRGGPLAVTDCNVLLGKIQPAHFPHVFGPNADQPLDVEGVRTKFAELAADVEHATGEPMSVERIAEGFLGIAVENMSNAIKKISVERGYDVTEYALNCFGGAAAQHACLVADALAMETILIHPFAGVLSAYGMGLADFTALRERAVEKPLSVEAMTNLQSLLADLGAEARAELGAQKIPSERIHVNEKLLLRYVGSDTALDIAFAPFDQVVRDFEDHHKRRFGFVQPGRGLIVEAVAVQAVGRDGEEASAVRDRPDDHVKPACVETITLTSAGVRCEAPVFNGGDFAPGDDLLGPALICDANTTVMVEAGWQARMNAQGSFVLTRHTARAKRQSIGTDADPVMLEIFNNLFMSIAEQMGATLANTAHSVNIKERLDFSCAVFDGDGNLVANAPHMPVHLGSMGESVKSIMSGRRAGHLGSMRPGDVFATNAPYNGGTHLPDVTLVTPVFLAEEILFYVASRGHHADIGGISPGSMPPNSTSVEEEGVLIDNVKIVDQGAFLEADVRALLASGPWPARNIDQNMSDLGAQIAANEKGIAELLRMTAHFGLDVVRAYMGHVQDNAEESVRRVLDVLHDGAFVYELDNGAEIHVAVRIDKGVRRALVDFTGTSAELASNFNAPFPVCRAAVLYVFRTLVNDDIPLNAGCLKPIDIIAPDGCMLNPLYPAAVVAGNVETSQCVTDALYGALGQVAAAQGTMNNFTFGDEALQYYETICGGAGAGADFDGQSAVQTHMTNSRLTDPEVLEWRYPVLVDGFFIRTGSGGAGRHRGGDGVVRRIKFLKAMRAGILSNHRRIAPFGLNGGNPGKVGVNCIERADGRVEDLGPTASADMQPGDVFVIKTPGGGGFGAS</sequence>
<dbReference type="Pfam" id="PF05378">
    <property type="entry name" value="Hydant_A_N"/>
    <property type="match status" value="1"/>
</dbReference>
<dbReference type="OrthoDB" id="9759608at2"/>
<evidence type="ECO:0000259" key="4">
    <source>
        <dbReference type="Pfam" id="PF05378"/>
    </source>
</evidence>
<comment type="similarity">
    <text evidence="1">Belongs to the oxoprolinase family.</text>
</comment>
<dbReference type="GO" id="GO:0005829">
    <property type="term" value="C:cytosol"/>
    <property type="evidence" value="ECO:0007669"/>
    <property type="project" value="TreeGrafter"/>
</dbReference>
<accession>A0A1E5Q8S4</accession>
<dbReference type="PANTHER" id="PTHR11365">
    <property type="entry name" value="5-OXOPROLINASE RELATED"/>
    <property type="match status" value="1"/>
</dbReference>
<organism evidence="5 6">
    <name type="scientific">Magnetovibrio blakemorei</name>
    <dbReference type="NCBI Taxonomy" id="28181"/>
    <lineage>
        <taxon>Bacteria</taxon>
        <taxon>Pseudomonadati</taxon>
        <taxon>Pseudomonadota</taxon>
        <taxon>Alphaproteobacteria</taxon>
        <taxon>Rhodospirillales</taxon>
        <taxon>Magnetovibrionaceae</taxon>
        <taxon>Magnetovibrio</taxon>
    </lineage>
</organism>
<protein>
    <submittedName>
        <fullName evidence="5">5-oxoprolinase</fullName>
    </submittedName>
</protein>
<dbReference type="GO" id="GO:0006749">
    <property type="term" value="P:glutathione metabolic process"/>
    <property type="evidence" value="ECO:0007669"/>
    <property type="project" value="TreeGrafter"/>
</dbReference>
<name>A0A1E5Q8S4_9PROT</name>
<dbReference type="STRING" id="28181.BEN30_08010"/>
<dbReference type="InterPro" id="IPR003692">
    <property type="entry name" value="Hydantoinase_B"/>
</dbReference>
<dbReference type="GO" id="GO:0017168">
    <property type="term" value="F:5-oxoprolinase (ATP-hydrolyzing) activity"/>
    <property type="evidence" value="ECO:0007669"/>
    <property type="project" value="TreeGrafter"/>
</dbReference>
<evidence type="ECO:0000259" key="3">
    <source>
        <dbReference type="Pfam" id="PF02538"/>
    </source>
</evidence>
<dbReference type="InterPro" id="IPR008040">
    <property type="entry name" value="Hydant_A_N"/>
</dbReference>
<comment type="caution">
    <text evidence="5">The sequence shown here is derived from an EMBL/GenBank/DDBJ whole genome shotgun (WGS) entry which is preliminary data.</text>
</comment>
<dbReference type="AlphaFoldDB" id="A0A1E5Q8S4"/>
<gene>
    <name evidence="5" type="ORF">BEN30_08010</name>
</gene>
<dbReference type="InterPro" id="IPR045079">
    <property type="entry name" value="Oxoprolinase-like"/>
</dbReference>
<dbReference type="InterPro" id="IPR002821">
    <property type="entry name" value="Hydantoinase_A"/>
</dbReference>
<feature type="domain" description="Hydantoinase A/oxoprolinase" evidence="2">
    <location>
        <begin position="207"/>
        <end position="494"/>
    </location>
</feature>
<evidence type="ECO:0000256" key="1">
    <source>
        <dbReference type="ARBA" id="ARBA00010403"/>
    </source>
</evidence>
<proteinExistence type="inferred from homology"/>
<dbReference type="Pfam" id="PF01968">
    <property type="entry name" value="Hydantoinase_A"/>
    <property type="match status" value="1"/>
</dbReference>
<feature type="domain" description="Hydantoinase B/oxoprolinase" evidence="3">
    <location>
        <begin position="694"/>
        <end position="1202"/>
    </location>
</feature>
<dbReference type="EMBL" id="MCGG01000019">
    <property type="protein sequence ID" value="OEJ67825.1"/>
    <property type="molecule type" value="Genomic_DNA"/>
</dbReference>
<keyword evidence="6" id="KW-1185">Reference proteome</keyword>
<dbReference type="PANTHER" id="PTHR11365:SF23">
    <property type="entry name" value="HYPOTHETICAL 5-OXOPROLINASE (EUROFUNG)-RELATED"/>
    <property type="match status" value="1"/>
</dbReference>
<dbReference type="Pfam" id="PF02538">
    <property type="entry name" value="Hydantoinase_B"/>
    <property type="match status" value="1"/>
</dbReference>